<dbReference type="SMART" id="SM00086">
    <property type="entry name" value="PAC"/>
    <property type="match status" value="1"/>
</dbReference>
<dbReference type="InterPro" id="IPR003018">
    <property type="entry name" value="GAF"/>
</dbReference>
<dbReference type="PROSITE" id="PS50113">
    <property type="entry name" value="PAC"/>
    <property type="match status" value="1"/>
</dbReference>
<dbReference type="InterPro" id="IPR000700">
    <property type="entry name" value="PAS-assoc_C"/>
</dbReference>
<dbReference type="SUPFAM" id="SSF55781">
    <property type="entry name" value="GAF domain-like"/>
    <property type="match status" value="1"/>
</dbReference>
<feature type="domain" description="PPM-type phosphatase" evidence="4">
    <location>
        <begin position="523"/>
        <end position="745"/>
    </location>
</feature>
<dbReference type="PROSITE" id="PS51746">
    <property type="entry name" value="PPM_2"/>
    <property type="match status" value="1"/>
</dbReference>
<accession>A0A9W6NYU5</accession>
<organism evidence="5 6">
    <name type="scientific">Pseudonocardia halophobica</name>
    <dbReference type="NCBI Taxonomy" id="29401"/>
    <lineage>
        <taxon>Bacteria</taxon>
        <taxon>Bacillati</taxon>
        <taxon>Actinomycetota</taxon>
        <taxon>Actinomycetes</taxon>
        <taxon>Pseudonocardiales</taxon>
        <taxon>Pseudonocardiaceae</taxon>
        <taxon>Pseudonocardia</taxon>
    </lineage>
</organism>
<dbReference type="InterPro" id="IPR001932">
    <property type="entry name" value="PPM-type_phosphatase-like_dom"/>
</dbReference>
<dbReference type="Pfam" id="PF13426">
    <property type="entry name" value="PAS_9"/>
    <property type="match status" value="1"/>
</dbReference>
<dbReference type="PANTHER" id="PTHR43156:SF2">
    <property type="entry name" value="STAGE II SPORULATION PROTEIN E"/>
    <property type="match status" value="1"/>
</dbReference>
<dbReference type="InterPro" id="IPR036457">
    <property type="entry name" value="PPM-type-like_dom_sf"/>
</dbReference>
<dbReference type="AlphaFoldDB" id="A0A9W6NYU5"/>
<dbReference type="SMART" id="SM00331">
    <property type="entry name" value="PP2C_SIG"/>
    <property type="match status" value="1"/>
</dbReference>
<dbReference type="GO" id="GO:0016791">
    <property type="term" value="F:phosphatase activity"/>
    <property type="evidence" value="ECO:0007669"/>
    <property type="project" value="TreeGrafter"/>
</dbReference>
<dbReference type="Gene3D" id="3.30.450.20">
    <property type="entry name" value="PAS domain"/>
    <property type="match status" value="1"/>
</dbReference>
<feature type="domain" description="PAC" evidence="3">
    <location>
        <begin position="260"/>
        <end position="313"/>
    </location>
</feature>
<dbReference type="Pfam" id="PF13188">
    <property type="entry name" value="PAS_8"/>
    <property type="match status" value="1"/>
</dbReference>
<dbReference type="RefSeq" id="WP_051737927.1">
    <property type="nucleotide sequence ID" value="NZ_BAAAUZ010000026.1"/>
</dbReference>
<evidence type="ECO:0000313" key="6">
    <source>
        <dbReference type="Proteomes" id="UP001143463"/>
    </source>
</evidence>
<dbReference type="SUPFAM" id="SSF55785">
    <property type="entry name" value="PYP-like sensor domain (PAS domain)"/>
    <property type="match status" value="1"/>
</dbReference>
<evidence type="ECO:0000256" key="1">
    <source>
        <dbReference type="ARBA" id="ARBA00022801"/>
    </source>
</evidence>
<evidence type="ECO:0000259" key="4">
    <source>
        <dbReference type="PROSITE" id="PS51746"/>
    </source>
</evidence>
<dbReference type="SMART" id="SM00065">
    <property type="entry name" value="GAF"/>
    <property type="match status" value="1"/>
</dbReference>
<dbReference type="Gene3D" id="3.30.450.40">
    <property type="match status" value="1"/>
</dbReference>
<reference evidence="5" key="1">
    <citation type="journal article" date="2014" name="Int. J. Syst. Evol. Microbiol.">
        <title>Complete genome sequence of Corynebacterium casei LMG S-19264T (=DSM 44701T), isolated from a smear-ripened cheese.</title>
        <authorList>
            <consortium name="US DOE Joint Genome Institute (JGI-PGF)"/>
            <person name="Walter F."/>
            <person name="Albersmeier A."/>
            <person name="Kalinowski J."/>
            <person name="Ruckert C."/>
        </authorList>
    </citation>
    <scope>NUCLEOTIDE SEQUENCE</scope>
    <source>
        <strain evidence="5">VKM Ac-1069</strain>
    </source>
</reference>
<dbReference type="PANTHER" id="PTHR43156">
    <property type="entry name" value="STAGE II SPORULATION PROTEIN E-RELATED"/>
    <property type="match status" value="1"/>
</dbReference>
<dbReference type="Pfam" id="PF01590">
    <property type="entry name" value="GAF"/>
    <property type="match status" value="1"/>
</dbReference>
<dbReference type="InterPro" id="IPR001610">
    <property type="entry name" value="PAC"/>
</dbReference>
<name>A0A9W6NYU5_9PSEU</name>
<evidence type="ECO:0000313" key="5">
    <source>
        <dbReference type="EMBL" id="GLL14249.1"/>
    </source>
</evidence>
<dbReference type="InterPro" id="IPR000014">
    <property type="entry name" value="PAS"/>
</dbReference>
<dbReference type="Gene3D" id="3.60.40.10">
    <property type="entry name" value="PPM-type phosphatase domain"/>
    <property type="match status" value="1"/>
</dbReference>
<keyword evidence="1" id="KW-0378">Hydrolase</keyword>
<reference evidence="5" key="2">
    <citation type="submission" date="2023-01" db="EMBL/GenBank/DDBJ databases">
        <authorList>
            <person name="Sun Q."/>
            <person name="Evtushenko L."/>
        </authorList>
    </citation>
    <scope>NUCLEOTIDE SEQUENCE</scope>
    <source>
        <strain evidence="5">VKM Ac-1069</strain>
    </source>
</reference>
<keyword evidence="6" id="KW-1185">Reference proteome</keyword>
<comment type="caution">
    <text evidence="5">The sequence shown here is derived from an EMBL/GenBank/DDBJ whole genome shotgun (WGS) entry which is preliminary data.</text>
</comment>
<evidence type="ECO:0008006" key="7">
    <source>
        <dbReference type="Google" id="ProtNLM"/>
    </source>
</evidence>
<feature type="domain" description="PAS" evidence="2">
    <location>
        <begin position="212"/>
        <end position="234"/>
    </location>
</feature>
<dbReference type="Proteomes" id="UP001143463">
    <property type="component" value="Unassembled WGS sequence"/>
</dbReference>
<protein>
    <recommendedName>
        <fullName evidence="7">PAS domain S-box-containing protein</fullName>
    </recommendedName>
</protein>
<dbReference type="Pfam" id="PF07228">
    <property type="entry name" value="SpoIIE"/>
    <property type="match status" value="1"/>
</dbReference>
<dbReference type="PROSITE" id="PS50112">
    <property type="entry name" value="PAS"/>
    <property type="match status" value="1"/>
</dbReference>
<sequence>METTDPRGLAEDLAQEVAQGVAESGLPGGAGELPQVLYDAPAAVLMIDLDERRVVYANAAAVELTGHRVSLPVDIDAWGDAAGLTDLGGKRMSETSSPLSLVAAGIPVAGEPVAVHDAARRGSTATEEQREAAEGRLLWVTGFVLGPGGLGDAGEQLPVPEELRSRALVVFLQLSGSEHGDRRRLEVLRDRAVVATDMSFTITDPRRAGDPLIWVNPSFTRLTGYAVEDAVGRNCRFLQGRNTDPASIERIRAALRAQEPITEVLLNYRKDGTAFWNQVSISPVVDGAGDLVNFVGVQNDVTERVLVEQERRAALADAEEARSQLRMLAEATTQMTEALGVEDACHGLARLVVPQLADVCAVDLLDRPGSGLLRRAAVAARDRADEDRMARMAGLRDYRAGRGSTTGHVLATGEPVLLSDLPEHGADRYDDDPDAAELYDRLRMRSAIVVPLRARGRVLGALTLVSQHPYGRRYGQKDLHLATDLAGRVGLTVDNARLYEREHAAAATLQHSLLPAVPEVSGLQLAARYRVGTDGNQVGGDWYDVLPLPDGAVGIAVGDVVGHDLSAAAAMGQLRGVLRSYAWDGGRPGSVLDRCDQLVQGLEMASMATAVYARLEPPDASGDRLLRYANAGHPAPLLLTREGELRRLDEHLSPMIGVVPTLGRAGEEGRTEATLTVPAGALLLLYTDGLTDIAGEDADERAELLERTLREIPSDSPAEAVVDQVLAACEPRHVRDDIAVLAVRLER</sequence>
<evidence type="ECO:0000259" key="2">
    <source>
        <dbReference type="PROSITE" id="PS50112"/>
    </source>
</evidence>
<gene>
    <name evidence="5" type="ORF">GCM10017577_53960</name>
</gene>
<dbReference type="InterPro" id="IPR052016">
    <property type="entry name" value="Bact_Sigma-Reg"/>
</dbReference>
<dbReference type="InterPro" id="IPR029016">
    <property type="entry name" value="GAF-like_dom_sf"/>
</dbReference>
<dbReference type="SUPFAM" id="SSF81606">
    <property type="entry name" value="PP2C-like"/>
    <property type="match status" value="1"/>
</dbReference>
<proteinExistence type="predicted"/>
<dbReference type="InterPro" id="IPR035965">
    <property type="entry name" value="PAS-like_dom_sf"/>
</dbReference>
<dbReference type="NCBIfam" id="TIGR00229">
    <property type="entry name" value="sensory_box"/>
    <property type="match status" value="1"/>
</dbReference>
<dbReference type="FunFam" id="3.30.450.40:FF:000035">
    <property type="entry name" value="PAS sensor protein"/>
    <property type="match status" value="1"/>
</dbReference>
<dbReference type="CDD" id="cd00130">
    <property type="entry name" value="PAS"/>
    <property type="match status" value="1"/>
</dbReference>
<dbReference type="EMBL" id="BSFQ01000030">
    <property type="protein sequence ID" value="GLL14249.1"/>
    <property type="molecule type" value="Genomic_DNA"/>
</dbReference>
<evidence type="ECO:0000259" key="3">
    <source>
        <dbReference type="PROSITE" id="PS50113"/>
    </source>
</evidence>